<dbReference type="PANTHER" id="PTHR40074">
    <property type="entry name" value="O-ACETYLTRANSFERASE WECH"/>
    <property type="match status" value="1"/>
</dbReference>
<feature type="transmembrane region" description="Helical" evidence="7">
    <location>
        <begin position="281"/>
        <end position="304"/>
    </location>
</feature>
<dbReference type="GO" id="GO:0016413">
    <property type="term" value="F:O-acetyltransferase activity"/>
    <property type="evidence" value="ECO:0007669"/>
    <property type="project" value="TreeGrafter"/>
</dbReference>
<feature type="domain" description="Acyltransferase 3" evidence="8">
    <location>
        <begin position="8"/>
        <end position="330"/>
    </location>
</feature>
<evidence type="ECO:0000256" key="1">
    <source>
        <dbReference type="ARBA" id="ARBA00004651"/>
    </source>
</evidence>
<dbReference type="RefSeq" id="WP_225699635.1">
    <property type="nucleotide sequence ID" value="NZ_JAIXNE010000007.1"/>
</dbReference>
<dbReference type="Pfam" id="PF01757">
    <property type="entry name" value="Acyl_transf_3"/>
    <property type="match status" value="1"/>
</dbReference>
<keyword evidence="3" id="KW-1003">Cell membrane</keyword>
<feature type="transmembrane region" description="Helical" evidence="7">
    <location>
        <begin position="207"/>
        <end position="227"/>
    </location>
</feature>
<protein>
    <submittedName>
        <fullName evidence="9">Acyltransferase</fullName>
    </submittedName>
</protein>
<evidence type="ECO:0000256" key="5">
    <source>
        <dbReference type="ARBA" id="ARBA00022989"/>
    </source>
</evidence>
<comment type="similarity">
    <text evidence="2">Belongs to the acyltransferase 3 family.</text>
</comment>
<keyword evidence="6 7" id="KW-0472">Membrane</keyword>
<evidence type="ECO:0000256" key="2">
    <source>
        <dbReference type="ARBA" id="ARBA00007400"/>
    </source>
</evidence>
<evidence type="ECO:0000313" key="10">
    <source>
        <dbReference type="Proteomes" id="UP001139409"/>
    </source>
</evidence>
<organism evidence="9 10">
    <name type="scientific">Fulvivirga sedimenti</name>
    <dbReference type="NCBI Taxonomy" id="2879465"/>
    <lineage>
        <taxon>Bacteria</taxon>
        <taxon>Pseudomonadati</taxon>
        <taxon>Bacteroidota</taxon>
        <taxon>Cytophagia</taxon>
        <taxon>Cytophagales</taxon>
        <taxon>Fulvivirgaceae</taxon>
        <taxon>Fulvivirga</taxon>
    </lineage>
</organism>
<feature type="transmembrane region" description="Helical" evidence="7">
    <location>
        <begin position="316"/>
        <end position="336"/>
    </location>
</feature>
<dbReference type="Proteomes" id="UP001139409">
    <property type="component" value="Unassembled WGS sequence"/>
</dbReference>
<evidence type="ECO:0000256" key="3">
    <source>
        <dbReference type="ARBA" id="ARBA00022475"/>
    </source>
</evidence>
<evidence type="ECO:0000313" key="9">
    <source>
        <dbReference type="EMBL" id="MCA6078774.1"/>
    </source>
</evidence>
<feature type="transmembrane region" description="Helical" evidence="7">
    <location>
        <begin position="130"/>
        <end position="149"/>
    </location>
</feature>
<keyword evidence="9" id="KW-0012">Acyltransferase</keyword>
<sequence length="350" mass="41308">MNQKNYLNYIHYFRGFAILIIVAIHCRISLGWGENEFGQQVFTTLLDNGTMLFVFIAGFLFHYLKNKFEYRSYLNRKAKYVLLPYIIMSFFPIVLKVTHVLSSDWIPPGYLPDNPWEEALYYFSTGKHLGPFWFIPMIVIFYFISPLLIRIDQPKFYTFVFPFIFIGSLFTYKFGYFSNIWASFVHFLPVYIFGMWAANYREKLTRLSLPVTGLLILIYLTLTILEINHVIPAPKIGSFYENELSPFFAFNIVKIRVYILCIILLRVFYQFNNRNMPMLKLLGDYSFGVYFVHIFFIIIIQYVINAYLPEFTLNTFTFLLYVAFVSLLSLAAVRFVKWIAGKNSRMLIGS</sequence>
<feature type="transmembrane region" description="Helical" evidence="7">
    <location>
        <begin position="180"/>
        <end position="200"/>
    </location>
</feature>
<keyword evidence="4 7" id="KW-0812">Transmembrane</keyword>
<feature type="transmembrane region" description="Helical" evidence="7">
    <location>
        <begin position="247"/>
        <end position="269"/>
    </location>
</feature>
<evidence type="ECO:0000256" key="6">
    <source>
        <dbReference type="ARBA" id="ARBA00023136"/>
    </source>
</evidence>
<feature type="transmembrane region" description="Helical" evidence="7">
    <location>
        <begin position="82"/>
        <end position="101"/>
    </location>
</feature>
<keyword evidence="9" id="KW-0808">Transferase</keyword>
<accession>A0A9X1HUY3</accession>
<feature type="transmembrane region" description="Helical" evidence="7">
    <location>
        <begin position="12"/>
        <end position="30"/>
    </location>
</feature>
<feature type="transmembrane region" description="Helical" evidence="7">
    <location>
        <begin position="156"/>
        <end position="174"/>
    </location>
</feature>
<comment type="caution">
    <text evidence="9">The sequence shown here is derived from an EMBL/GenBank/DDBJ whole genome shotgun (WGS) entry which is preliminary data.</text>
</comment>
<dbReference type="EMBL" id="JAIXNE010000007">
    <property type="protein sequence ID" value="MCA6078774.1"/>
    <property type="molecule type" value="Genomic_DNA"/>
</dbReference>
<dbReference type="GO" id="GO:0005886">
    <property type="term" value="C:plasma membrane"/>
    <property type="evidence" value="ECO:0007669"/>
    <property type="project" value="UniProtKB-SubCell"/>
</dbReference>
<dbReference type="InterPro" id="IPR002656">
    <property type="entry name" value="Acyl_transf_3_dom"/>
</dbReference>
<keyword evidence="5 7" id="KW-1133">Transmembrane helix</keyword>
<reference evidence="9" key="1">
    <citation type="submission" date="2021-09" db="EMBL/GenBank/DDBJ databases">
        <title>Fulvivirga sp. isolated from coastal sediment.</title>
        <authorList>
            <person name="Yu H."/>
        </authorList>
    </citation>
    <scope>NUCLEOTIDE SEQUENCE</scope>
    <source>
        <strain evidence="9">1062</strain>
    </source>
</reference>
<keyword evidence="10" id="KW-1185">Reference proteome</keyword>
<proteinExistence type="inferred from homology"/>
<dbReference type="PANTHER" id="PTHR40074:SF2">
    <property type="entry name" value="O-ACETYLTRANSFERASE WECH"/>
    <property type="match status" value="1"/>
</dbReference>
<comment type="subcellular location">
    <subcellularLocation>
        <location evidence="1">Cell membrane</location>
        <topology evidence="1">Multi-pass membrane protein</topology>
    </subcellularLocation>
</comment>
<gene>
    <name evidence="9" type="ORF">LDX50_28120</name>
</gene>
<evidence type="ECO:0000256" key="7">
    <source>
        <dbReference type="SAM" id="Phobius"/>
    </source>
</evidence>
<feature type="transmembrane region" description="Helical" evidence="7">
    <location>
        <begin position="42"/>
        <end position="61"/>
    </location>
</feature>
<dbReference type="AlphaFoldDB" id="A0A9X1HUY3"/>
<name>A0A9X1HUY3_9BACT</name>
<dbReference type="GO" id="GO:0009246">
    <property type="term" value="P:enterobacterial common antigen biosynthetic process"/>
    <property type="evidence" value="ECO:0007669"/>
    <property type="project" value="TreeGrafter"/>
</dbReference>
<evidence type="ECO:0000259" key="8">
    <source>
        <dbReference type="Pfam" id="PF01757"/>
    </source>
</evidence>
<evidence type="ECO:0000256" key="4">
    <source>
        <dbReference type="ARBA" id="ARBA00022692"/>
    </source>
</evidence>